<keyword evidence="2 4" id="KW-0378">Hydrolase</keyword>
<accession>A0A550CL98</accession>
<evidence type="ECO:0000259" key="6">
    <source>
        <dbReference type="Pfam" id="PF17851"/>
    </source>
</evidence>
<comment type="caution">
    <text evidence="7">The sequence shown here is derived from an EMBL/GenBank/DDBJ whole genome shotgun (WGS) entry which is preliminary data.</text>
</comment>
<dbReference type="EMBL" id="VDMD01000005">
    <property type="protein sequence ID" value="TRM65534.1"/>
    <property type="molecule type" value="Genomic_DNA"/>
</dbReference>
<dbReference type="PANTHER" id="PTHR42812">
    <property type="entry name" value="BETA-XYLOSIDASE"/>
    <property type="match status" value="1"/>
</dbReference>
<feature type="domain" description="Beta-xylosidase C-terminal Concanavalin A-like" evidence="6">
    <location>
        <begin position="314"/>
        <end position="505"/>
    </location>
</feature>
<evidence type="ECO:0000256" key="4">
    <source>
        <dbReference type="RuleBase" id="RU361187"/>
    </source>
</evidence>
<dbReference type="STRING" id="97359.A0A550CL98"/>
<dbReference type="InterPro" id="IPR051795">
    <property type="entry name" value="Glycosyl_Hydrlase_43"/>
</dbReference>
<dbReference type="Pfam" id="PF17851">
    <property type="entry name" value="GH43_C2"/>
    <property type="match status" value="1"/>
</dbReference>
<dbReference type="CDD" id="cd09001">
    <property type="entry name" value="GH43_FsAxh1-like"/>
    <property type="match status" value="1"/>
</dbReference>
<dbReference type="Gene3D" id="2.60.120.200">
    <property type="match status" value="1"/>
</dbReference>
<evidence type="ECO:0000256" key="5">
    <source>
        <dbReference type="SAM" id="SignalP"/>
    </source>
</evidence>
<reference evidence="7 8" key="1">
    <citation type="journal article" date="2019" name="New Phytol.">
        <title>Comparative genomics reveals unique wood-decay strategies and fruiting body development in the Schizophyllaceae.</title>
        <authorList>
            <person name="Almasi E."/>
            <person name="Sahu N."/>
            <person name="Krizsan K."/>
            <person name="Balint B."/>
            <person name="Kovacs G.M."/>
            <person name="Kiss B."/>
            <person name="Cseklye J."/>
            <person name="Drula E."/>
            <person name="Henrissat B."/>
            <person name="Nagy I."/>
            <person name="Chovatia M."/>
            <person name="Adam C."/>
            <person name="LaButti K."/>
            <person name="Lipzen A."/>
            <person name="Riley R."/>
            <person name="Grigoriev I.V."/>
            <person name="Nagy L.G."/>
        </authorList>
    </citation>
    <scope>NUCLEOTIDE SEQUENCE [LARGE SCALE GENOMIC DNA]</scope>
    <source>
        <strain evidence="7 8">NL-1724</strain>
    </source>
</reference>
<proteinExistence type="inferred from homology"/>
<gene>
    <name evidence="7" type="ORF">BD626DRAFT_546999</name>
</gene>
<feature type="signal peptide" evidence="5">
    <location>
        <begin position="1"/>
        <end position="18"/>
    </location>
</feature>
<dbReference type="Proteomes" id="UP000320762">
    <property type="component" value="Unassembled WGS sequence"/>
</dbReference>
<dbReference type="PANTHER" id="PTHR42812:SF15">
    <property type="entry name" value="HYDROLASE, PUTATIVE (AFU_ORTHOLOGUE AFUA_2G00930)-RELATED"/>
    <property type="match status" value="1"/>
</dbReference>
<dbReference type="InterPro" id="IPR041542">
    <property type="entry name" value="GH43_C2"/>
</dbReference>
<sequence>MKTSTLLGVATLLSSAHAYNNPILWNDLADNDISRVDDTYYYSASSMHFSPGAPILRSKDLVNWEYIAHSVPSLDFGAKYNLTNAQGYNRGTWASFMRYHASQDTWYWGGCIDFSKTYIYTAPDVTGKWSRRAVMNKCYYDSGLLIDNDDTMYVSYAADDAVWVAQLSSNGTSEVSSQQVYVPSEDIGYLEGTRMYKHDGRYYILTTRPSRGTHILMADEPFGNYTLKELVLNVKLEGSDAGSIHQGSLVDTPDGDWYYMGFVDAYPGGRIPVLVPITWGDDGFPTAALVDGAVSASYGDPVAQVAVPALTGTDTFKELGPRWEWNHNPDTSAYSVGDGLTLKTVTVTYGLYSARNTLTQRTLGPDSTATIELNYAGMADGDRAGLAILRDQSAWVGVKKDSGKFSVNMVDDITMDASWNTNSTGTTVESASISGGTVWLRVYADVMPGGSNTARFSYSTDGTAFTGIGDDFTMGTSWQFFMGYRFGIFNYATTDLGGSVTVASFTLDAGEV</sequence>
<evidence type="ECO:0000313" key="7">
    <source>
        <dbReference type="EMBL" id="TRM65534.1"/>
    </source>
</evidence>
<keyword evidence="5" id="KW-0732">Signal</keyword>
<comment type="similarity">
    <text evidence="1 4">Belongs to the glycosyl hydrolase 43 family.</text>
</comment>
<dbReference type="GO" id="GO:0004553">
    <property type="term" value="F:hydrolase activity, hydrolyzing O-glycosyl compounds"/>
    <property type="evidence" value="ECO:0007669"/>
    <property type="project" value="InterPro"/>
</dbReference>
<dbReference type="InterPro" id="IPR023296">
    <property type="entry name" value="Glyco_hydro_beta-prop_sf"/>
</dbReference>
<dbReference type="GO" id="GO:0005975">
    <property type="term" value="P:carbohydrate metabolic process"/>
    <property type="evidence" value="ECO:0007669"/>
    <property type="project" value="InterPro"/>
</dbReference>
<evidence type="ECO:0000313" key="8">
    <source>
        <dbReference type="Proteomes" id="UP000320762"/>
    </source>
</evidence>
<evidence type="ECO:0000256" key="3">
    <source>
        <dbReference type="ARBA" id="ARBA00023295"/>
    </source>
</evidence>
<dbReference type="InterPro" id="IPR013320">
    <property type="entry name" value="ConA-like_dom_sf"/>
</dbReference>
<keyword evidence="3 4" id="KW-0326">Glycosidase</keyword>
<dbReference type="SUPFAM" id="SSF49899">
    <property type="entry name" value="Concanavalin A-like lectins/glucanases"/>
    <property type="match status" value="1"/>
</dbReference>
<dbReference type="AlphaFoldDB" id="A0A550CL98"/>
<dbReference type="Pfam" id="PF04616">
    <property type="entry name" value="Glyco_hydro_43"/>
    <property type="match status" value="1"/>
</dbReference>
<keyword evidence="8" id="KW-1185">Reference proteome</keyword>
<dbReference type="Gene3D" id="2.115.10.20">
    <property type="entry name" value="Glycosyl hydrolase domain, family 43"/>
    <property type="match status" value="1"/>
</dbReference>
<protein>
    <submittedName>
        <fullName evidence="7">Glycosyl hydrolase</fullName>
    </submittedName>
</protein>
<dbReference type="OrthoDB" id="2139957at2759"/>
<dbReference type="SUPFAM" id="SSF75005">
    <property type="entry name" value="Arabinanase/levansucrase/invertase"/>
    <property type="match status" value="1"/>
</dbReference>
<dbReference type="InterPro" id="IPR006710">
    <property type="entry name" value="Glyco_hydro_43"/>
</dbReference>
<evidence type="ECO:0000256" key="1">
    <source>
        <dbReference type="ARBA" id="ARBA00009865"/>
    </source>
</evidence>
<evidence type="ECO:0000256" key="2">
    <source>
        <dbReference type="ARBA" id="ARBA00022801"/>
    </source>
</evidence>
<organism evidence="7 8">
    <name type="scientific">Schizophyllum amplum</name>
    <dbReference type="NCBI Taxonomy" id="97359"/>
    <lineage>
        <taxon>Eukaryota</taxon>
        <taxon>Fungi</taxon>
        <taxon>Dikarya</taxon>
        <taxon>Basidiomycota</taxon>
        <taxon>Agaricomycotina</taxon>
        <taxon>Agaricomycetes</taxon>
        <taxon>Agaricomycetidae</taxon>
        <taxon>Agaricales</taxon>
        <taxon>Schizophyllaceae</taxon>
        <taxon>Schizophyllum</taxon>
    </lineage>
</organism>
<feature type="chain" id="PRO_5021733193" evidence="5">
    <location>
        <begin position="19"/>
        <end position="512"/>
    </location>
</feature>
<name>A0A550CL98_9AGAR</name>